<accession>A0A9P6T4B0</accession>
<dbReference type="PANTHER" id="PTHR44006:SF1">
    <property type="entry name" value="U5 SMALL NUCLEAR RIBONUCLEOPROTEIN 40 KDA PROTEIN"/>
    <property type="match status" value="1"/>
</dbReference>
<dbReference type="GO" id="GO:0071013">
    <property type="term" value="C:catalytic step 2 spliceosome"/>
    <property type="evidence" value="ECO:0007669"/>
    <property type="project" value="TreeGrafter"/>
</dbReference>
<evidence type="ECO:0000313" key="4">
    <source>
        <dbReference type="EMBL" id="KAG0023646.1"/>
    </source>
</evidence>
<dbReference type="InterPro" id="IPR036322">
    <property type="entry name" value="WD40_repeat_dom_sf"/>
</dbReference>
<dbReference type="InterPro" id="IPR001680">
    <property type="entry name" value="WD40_rpt"/>
</dbReference>
<evidence type="ECO:0000256" key="3">
    <source>
        <dbReference type="PROSITE-ProRule" id="PRU00221"/>
    </source>
</evidence>
<evidence type="ECO:0000313" key="5">
    <source>
        <dbReference type="Proteomes" id="UP000703661"/>
    </source>
</evidence>
<comment type="caution">
    <text evidence="4">The sequence shown here is derived from an EMBL/GenBank/DDBJ whole genome shotgun (WGS) entry which is preliminary data.</text>
</comment>
<name>A0A9P6T4B0_9FUNG</name>
<dbReference type="PROSITE" id="PS50896">
    <property type="entry name" value="LISH"/>
    <property type="match status" value="1"/>
</dbReference>
<evidence type="ECO:0000256" key="2">
    <source>
        <dbReference type="ARBA" id="ARBA00022737"/>
    </source>
</evidence>
<sequence length="457" mass="51113">MEYRRLVSEAHLMVQEFLQTQGYKGALEAYEQEAKGVLEDIPKSMPTPKPLLEVLTDKRMAQLHSQLGQLNMPSQAEEQDFATPGDYNSIPSKIHEVIKDIHPVNIIFARTAEVAVEPRLDDLELDPTMTVKKVGALVTAAADRTIKFTLLDGNTYGDEQPGQVFNILQPHEGVALDIDFHPRHPELMLTSAMDKTMVLTNTITGEQHQHFKDHAKFVVRAKFAKNGDIIVTGSHDKTVNIYKVQPGQDVHQLPRYALDKTLNFKGAVEGLCVLPMTSSRTAPTVVIGTRDDNYLHYVDLNNYSTVKYNMNVNNDDWVSFTPMDISVSPHNDGGYLLVSTDSPTGRQILFRTDSALQLFNYYGVPTDGFSTPRHAWDKSGKFFYVTGNDHKIYCFQVGGSQEIMGILEGHTSVIRGLHMDYGRNMLVSCGFDKSVRLWVSSSALTAAEDQSNMILDQ</sequence>
<dbReference type="Gene3D" id="2.130.10.10">
    <property type="entry name" value="YVTN repeat-like/Quinoprotein amine dehydrogenase"/>
    <property type="match status" value="2"/>
</dbReference>
<feature type="repeat" description="WD" evidence="3">
    <location>
        <begin position="211"/>
        <end position="252"/>
    </location>
</feature>
<dbReference type="SUPFAM" id="SSF50978">
    <property type="entry name" value="WD40 repeat-like"/>
    <property type="match status" value="1"/>
</dbReference>
<feature type="repeat" description="WD" evidence="3">
    <location>
        <begin position="407"/>
        <end position="438"/>
    </location>
</feature>
<dbReference type="PROSITE" id="PS50294">
    <property type="entry name" value="WD_REPEATS_REGION"/>
    <property type="match status" value="1"/>
</dbReference>
<reference evidence="4" key="1">
    <citation type="journal article" date="2020" name="Fungal Divers.">
        <title>Resolving the Mortierellaceae phylogeny through synthesis of multi-gene phylogenetics and phylogenomics.</title>
        <authorList>
            <person name="Vandepol N."/>
            <person name="Liber J."/>
            <person name="Desiro A."/>
            <person name="Na H."/>
            <person name="Kennedy M."/>
            <person name="Barry K."/>
            <person name="Grigoriev I.V."/>
            <person name="Miller A.N."/>
            <person name="O'Donnell K."/>
            <person name="Stajich J.E."/>
            <person name="Bonito G."/>
        </authorList>
    </citation>
    <scope>NUCLEOTIDE SEQUENCE</scope>
    <source>
        <strain evidence="4">NRRL 2769</strain>
    </source>
</reference>
<dbReference type="InterPro" id="IPR015943">
    <property type="entry name" value="WD40/YVTN_repeat-like_dom_sf"/>
</dbReference>
<dbReference type="Proteomes" id="UP000703661">
    <property type="component" value="Unassembled WGS sequence"/>
</dbReference>
<keyword evidence="1 3" id="KW-0853">WD repeat</keyword>
<keyword evidence="2" id="KW-0677">Repeat</keyword>
<dbReference type="OrthoDB" id="1932312at2759"/>
<dbReference type="SMART" id="SM00320">
    <property type="entry name" value="WD40"/>
    <property type="match status" value="3"/>
</dbReference>
<dbReference type="AlphaFoldDB" id="A0A9P6T4B0"/>
<dbReference type="EMBL" id="JAAAID010000048">
    <property type="protein sequence ID" value="KAG0023646.1"/>
    <property type="molecule type" value="Genomic_DNA"/>
</dbReference>
<dbReference type="PANTHER" id="PTHR44006">
    <property type="entry name" value="U5 SMALL NUCLEAR RIBONUCLEOPROTEIN 40 KDA PROTEIN"/>
    <property type="match status" value="1"/>
</dbReference>
<dbReference type="PROSITE" id="PS50082">
    <property type="entry name" value="WD_REPEATS_2"/>
    <property type="match status" value="2"/>
</dbReference>
<evidence type="ECO:0008006" key="6">
    <source>
        <dbReference type="Google" id="ProtNLM"/>
    </source>
</evidence>
<keyword evidence="5" id="KW-1185">Reference proteome</keyword>
<organism evidence="4 5">
    <name type="scientific">Entomortierella chlamydospora</name>
    <dbReference type="NCBI Taxonomy" id="101097"/>
    <lineage>
        <taxon>Eukaryota</taxon>
        <taxon>Fungi</taxon>
        <taxon>Fungi incertae sedis</taxon>
        <taxon>Mucoromycota</taxon>
        <taxon>Mortierellomycotina</taxon>
        <taxon>Mortierellomycetes</taxon>
        <taxon>Mortierellales</taxon>
        <taxon>Mortierellaceae</taxon>
        <taxon>Entomortierella</taxon>
    </lineage>
</organism>
<proteinExistence type="predicted"/>
<protein>
    <recommendedName>
        <fullName evidence="6">WD40 repeat-like protein</fullName>
    </recommendedName>
</protein>
<evidence type="ECO:0000256" key="1">
    <source>
        <dbReference type="ARBA" id="ARBA00022574"/>
    </source>
</evidence>
<dbReference type="InterPro" id="IPR006594">
    <property type="entry name" value="LisH"/>
</dbReference>
<gene>
    <name evidence="4" type="ORF">BGZ80_008684</name>
</gene>
<dbReference type="GO" id="GO:0003723">
    <property type="term" value="F:RNA binding"/>
    <property type="evidence" value="ECO:0007669"/>
    <property type="project" value="TreeGrafter"/>
</dbReference>
<dbReference type="InterPro" id="IPR052234">
    <property type="entry name" value="U5_snRNP_Component"/>
</dbReference>
<dbReference type="Pfam" id="PF00400">
    <property type="entry name" value="WD40"/>
    <property type="match status" value="2"/>
</dbReference>